<feature type="region of interest" description="Disordered" evidence="1">
    <location>
        <begin position="34"/>
        <end position="74"/>
    </location>
</feature>
<gene>
    <name evidence="2" type="ORF">Cch02nite_82190</name>
</gene>
<evidence type="ECO:0000313" key="2">
    <source>
        <dbReference type="EMBL" id="GIF94775.1"/>
    </source>
</evidence>
<dbReference type="Proteomes" id="UP000619293">
    <property type="component" value="Unassembled WGS sequence"/>
</dbReference>
<dbReference type="EMBL" id="BONG01000118">
    <property type="protein sequence ID" value="GIF94775.1"/>
    <property type="molecule type" value="Genomic_DNA"/>
</dbReference>
<evidence type="ECO:0000256" key="1">
    <source>
        <dbReference type="SAM" id="MobiDB-lite"/>
    </source>
</evidence>
<reference evidence="2 3" key="1">
    <citation type="submission" date="2021-01" db="EMBL/GenBank/DDBJ databases">
        <title>Whole genome shotgun sequence of Catellatospora chokoriensis NBRC 107358.</title>
        <authorList>
            <person name="Komaki H."/>
            <person name="Tamura T."/>
        </authorList>
    </citation>
    <scope>NUCLEOTIDE SEQUENCE [LARGE SCALE GENOMIC DNA]</scope>
    <source>
        <strain evidence="2 3">NBRC 107358</strain>
    </source>
</reference>
<proteinExistence type="predicted"/>
<accession>A0A8J3NXY9</accession>
<dbReference type="AlphaFoldDB" id="A0A8J3NXY9"/>
<comment type="caution">
    <text evidence="2">The sequence shown here is derived from an EMBL/GenBank/DDBJ whole genome shotgun (WGS) entry which is preliminary data.</text>
</comment>
<protein>
    <submittedName>
        <fullName evidence="2">Uncharacterized protein</fullName>
    </submittedName>
</protein>
<organism evidence="2 3">
    <name type="scientific">Catellatospora chokoriensis</name>
    <dbReference type="NCBI Taxonomy" id="310353"/>
    <lineage>
        <taxon>Bacteria</taxon>
        <taxon>Bacillati</taxon>
        <taxon>Actinomycetota</taxon>
        <taxon>Actinomycetes</taxon>
        <taxon>Micromonosporales</taxon>
        <taxon>Micromonosporaceae</taxon>
        <taxon>Catellatospora</taxon>
    </lineage>
</organism>
<keyword evidence="3" id="KW-1185">Reference proteome</keyword>
<name>A0A8J3NXY9_9ACTN</name>
<sequence length="74" mass="7570">MSSANSTPLNVLSPSASAAHSSARLVMLLEPGNRTVASGGCSTGDNAITDGKEVSGTAASMRPRQPRHRPLTTH</sequence>
<evidence type="ECO:0000313" key="3">
    <source>
        <dbReference type="Proteomes" id="UP000619293"/>
    </source>
</evidence>
<feature type="compositionally biased region" description="Basic residues" evidence="1">
    <location>
        <begin position="64"/>
        <end position="74"/>
    </location>
</feature>